<evidence type="ECO:0000313" key="4">
    <source>
        <dbReference type="Proteomes" id="UP000800041"/>
    </source>
</evidence>
<dbReference type="Pfam" id="PF00226">
    <property type="entry name" value="DnaJ"/>
    <property type="match status" value="1"/>
</dbReference>
<dbReference type="Gene3D" id="1.10.287.110">
    <property type="entry name" value="DnaJ domain"/>
    <property type="match status" value="1"/>
</dbReference>
<dbReference type="PANTHER" id="PTHR44144:SF1">
    <property type="entry name" value="DNAJ HOMOLOG SUBFAMILY C MEMBER 9"/>
    <property type="match status" value="1"/>
</dbReference>
<feature type="compositionally biased region" description="Basic and acidic residues" evidence="1">
    <location>
        <begin position="292"/>
        <end position="301"/>
    </location>
</feature>
<dbReference type="GO" id="GO:0005737">
    <property type="term" value="C:cytoplasm"/>
    <property type="evidence" value="ECO:0007669"/>
    <property type="project" value="TreeGrafter"/>
</dbReference>
<dbReference type="GO" id="GO:0031072">
    <property type="term" value="F:heat shock protein binding"/>
    <property type="evidence" value="ECO:0007669"/>
    <property type="project" value="TreeGrafter"/>
</dbReference>
<dbReference type="InterPro" id="IPR036869">
    <property type="entry name" value="J_dom_sf"/>
</dbReference>
<feature type="domain" description="J" evidence="2">
    <location>
        <begin position="18"/>
        <end position="85"/>
    </location>
</feature>
<dbReference type="SMART" id="SM00271">
    <property type="entry name" value="DnaJ"/>
    <property type="match status" value="1"/>
</dbReference>
<dbReference type="PRINTS" id="PR00625">
    <property type="entry name" value="JDOMAIN"/>
</dbReference>
<keyword evidence="4" id="KW-1185">Reference proteome</keyword>
<evidence type="ECO:0000259" key="2">
    <source>
        <dbReference type="PROSITE" id="PS50076"/>
    </source>
</evidence>
<reference evidence="3" key="1">
    <citation type="journal article" date="2020" name="Stud. Mycol.">
        <title>101 Dothideomycetes genomes: a test case for predicting lifestyles and emergence of pathogens.</title>
        <authorList>
            <person name="Haridas S."/>
            <person name="Albert R."/>
            <person name="Binder M."/>
            <person name="Bloem J."/>
            <person name="Labutti K."/>
            <person name="Salamov A."/>
            <person name="Andreopoulos B."/>
            <person name="Baker S."/>
            <person name="Barry K."/>
            <person name="Bills G."/>
            <person name="Bluhm B."/>
            <person name="Cannon C."/>
            <person name="Castanera R."/>
            <person name="Culley D."/>
            <person name="Daum C."/>
            <person name="Ezra D."/>
            <person name="Gonzalez J."/>
            <person name="Henrissat B."/>
            <person name="Kuo A."/>
            <person name="Liang C."/>
            <person name="Lipzen A."/>
            <person name="Lutzoni F."/>
            <person name="Magnuson J."/>
            <person name="Mondo S."/>
            <person name="Nolan M."/>
            <person name="Ohm R."/>
            <person name="Pangilinan J."/>
            <person name="Park H.-J."/>
            <person name="Ramirez L."/>
            <person name="Alfaro M."/>
            <person name="Sun H."/>
            <person name="Tritt A."/>
            <person name="Yoshinaga Y."/>
            <person name="Zwiers L.-H."/>
            <person name="Turgeon B."/>
            <person name="Goodwin S."/>
            <person name="Spatafora J."/>
            <person name="Crous P."/>
            <person name="Grigoriev I."/>
        </authorList>
    </citation>
    <scope>NUCLEOTIDE SEQUENCE</scope>
    <source>
        <strain evidence="3">CBS 113979</strain>
    </source>
</reference>
<feature type="region of interest" description="Disordered" evidence="1">
    <location>
        <begin position="185"/>
        <end position="204"/>
    </location>
</feature>
<evidence type="ECO:0000313" key="3">
    <source>
        <dbReference type="EMBL" id="KAF1984240.1"/>
    </source>
</evidence>
<dbReference type="Proteomes" id="UP000800041">
    <property type="component" value="Unassembled WGS sequence"/>
</dbReference>
<dbReference type="AlphaFoldDB" id="A0A6G1GTY4"/>
<name>A0A6G1GTY4_9PEZI</name>
<dbReference type="PROSITE" id="PS50076">
    <property type="entry name" value="DNAJ_2"/>
    <property type="match status" value="1"/>
</dbReference>
<accession>A0A6G1GTY4</accession>
<dbReference type="EMBL" id="ML977169">
    <property type="protein sequence ID" value="KAF1984240.1"/>
    <property type="molecule type" value="Genomic_DNA"/>
</dbReference>
<dbReference type="OrthoDB" id="110024at2759"/>
<dbReference type="InterPro" id="IPR052594">
    <property type="entry name" value="J_domain-containing_protein"/>
</dbReference>
<dbReference type="InterPro" id="IPR018253">
    <property type="entry name" value="DnaJ_domain_CS"/>
</dbReference>
<dbReference type="GO" id="GO:0005634">
    <property type="term" value="C:nucleus"/>
    <property type="evidence" value="ECO:0007669"/>
    <property type="project" value="TreeGrafter"/>
</dbReference>
<protein>
    <submittedName>
        <fullName evidence="3">DnaJ-domain-containing protein</fullName>
    </submittedName>
</protein>
<feature type="compositionally biased region" description="Basic residues" evidence="1">
    <location>
        <begin position="187"/>
        <end position="197"/>
    </location>
</feature>
<dbReference type="InterPro" id="IPR056453">
    <property type="entry name" value="HTH_DNAJC9"/>
</dbReference>
<dbReference type="PROSITE" id="PS00636">
    <property type="entry name" value="DNAJ_1"/>
    <property type="match status" value="1"/>
</dbReference>
<dbReference type="FunFam" id="1.10.287.110:FF:000110">
    <property type="entry name" value="DnaJ domain protein (AFU_orthologue AFUA_2G13210)"/>
    <property type="match status" value="1"/>
</dbReference>
<dbReference type="Pfam" id="PF23302">
    <property type="entry name" value="HTH_DNAJC9"/>
    <property type="match status" value="1"/>
</dbReference>
<dbReference type="PANTHER" id="PTHR44144">
    <property type="entry name" value="DNAJ HOMOLOG SUBFAMILY C MEMBER 9"/>
    <property type="match status" value="1"/>
</dbReference>
<gene>
    <name evidence="3" type="ORF">K402DRAFT_413989</name>
</gene>
<organism evidence="3 4">
    <name type="scientific">Aulographum hederae CBS 113979</name>
    <dbReference type="NCBI Taxonomy" id="1176131"/>
    <lineage>
        <taxon>Eukaryota</taxon>
        <taxon>Fungi</taxon>
        <taxon>Dikarya</taxon>
        <taxon>Ascomycota</taxon>
        <taxon>Pezizomycotina</taxon>
        <taxon>Dothideomycetes</taxon>
        <taxon>Pleosporomycetidae</taxon>
        <taxon>Aulographales</taxon>
        <taxon>Aulographaceae</taxon>
    </lineage>
</organism>
<evidence type="ECO:0000256" key="1">
    <source>
        <dbReference type="SAM" id="MobiDB-lite"/>
    </source>
</evidence>
<dbReference type="InterPro" id="IPR001623">
    <property type="entry name" value="DnaJ_domain"/>
</dbReference>
<dbReference type="CDD" id="cd06257">
    <property type="entry name" value="DnaJ"/>
    <property type="match status" value="1"/>
</dbReference>
<sequence length="325" mass="36850">MAPKSENITDAAPPTSINPYEVLSIEKDATADQIKTAYRKAALKHHPDKATPEAKELAHVKFQEIAFAYAVLSDPHRRSRYDTTGSTAESLDIEDDDFNWSDFFRSQFKEVVSADAIKKFAEEYKGSGEEYEHLTQSYEKNEGDMDAIYEEVMLSNPLEDEERFREILDVAIEEGTIQSYPKYKKEDKRKRERRMKNAKNEAEEAMEYAKELGVDDKLFSKSTTKPRSGKGTGKDREDPEVDEAALLAIIQQRQKGRQANQADFLDQLASKYAPKKAGKRAREAMEEPPEEVFEKNNEKLKSMRANGGAGTASGGRSRKSKRTKN</sequence>
<feature type="compositionally biased region" description="Polar residues" evidence="1">
    <location>
        <begin position="251"/>
        <end position="261"/>
    </location>
</feature>
<feature type="region of interest" description="Disordered" evidence="1">
    <location>
        <begin position="211"/>
        <end position="325"/>
    </location>
</feature>
<proteinExistence type="predicted"/>
<dbReference type="SUPFAM" id="SSF46565">
    <property type="entry name" value="Chaperone J-domain"/>
    <property type="match status" value="1"/>
</dbReference>
<feature type="compositionally biased region" description="Basic residues" evidence="1">
    <location>
        <begin position="316"/>
        <end position="325"/>
    </location>
</feature>